<evidence type="ECO:0000313" key="2">
    <source>
        <dbReference type="Proteomes" id="UP000614741"/>
    </source>
</evidence>
<sequence>MVNERESSVIDQWLDPAPGHALAGVVNWTPMASYGIDAHAFEEAATRLAGGWQDSTDDALIKVILYLYRHAIELQLKDAIHIANMCVDSPYQELDKWYVRTAKHNLRELRERLVELLSRNELFPDDPVLEEDSPEGRLLTELHEIDPKGDEFRFPLGWDNRASETRRARMPGGVDVVGRCVLLDVERMSADLRSVSRLIGSIRDRVYEERLEPRRQQSE</sequence>
<accession>A0ABQ4DRG5</accession>
<reference evidence="1 2" key="1">
    <citation type="submission" date="2021-01" db="EMBL/GenBank/DDBJ databases">
        <title>Whole genome shotgun sequence of Cellulomonas phragmiteti NBRC 110785.</title>
        <authorList>
            <person name="Komaki H."/>
            <person name="Tamura T."/>
        </authorList>
    </citation>
    <scope>NUCLEOTIDE SEQUENCE [LARGE SCALE GENOMIC DNA]</scope>
    <source>
        <strain evidence="1 2">NBRC 110785</strain>
    </source>
</reference>
<dbReference type="EMBL" id="BONP01000055">
    <property type="protein sequence ID" value="GIG41948.1"/>
    <property type="molecule type" value="Genomic_DNA"/>
</dbReference>
<proteinExistence type="predicted"/>
<dbReference type="Proteomes" id="UP000614741">
    <property type="component" value="Unassembled WGS sequence"/>
</dbReference>
<name>A0ABQ4DRG5_9CELL</name>
<gene>
    <name evidence="1" type="ORF">Cph01nite_37100</name>
</gene>
<comment type="caution">
    <text evidence="1">The sequence shown here is derived from an EMBL/GenBank/DDBJ whole genome shotgun (WGS) entry which is preliminary data.</text>
</comment>
<keyword evidence="2" id="KW-1185">Reference proteome</keyword>
<protein>
    <submittedName>
        <fullName evidence="1">Uncharacterized protein</fullName>
    </submittedName>
</protein>
<organism evidence="1 2">
    <name type="scientific">Cellulomonas phragmiteti</name>
    <dbReference type="NCBI Taxonomy" id="478780"/>
    <lineage>
        <taxon>Bacteria</taxon>
        <taxon>Bacillati</taxon>
        <taxon>Actinomycetota</taxon>
        <taxon>Actinomycetes</taxon>
        <taxon>Micrococcales</taxon>
        <taxon>Cellulomonadaceae</taxon>
        <taxon>Cellulomonas</taxon>
    </lineage>
</organism>
<evidence type="ECO:0000313" key="1">
    <source>
        <dbReference type="EMBL" id="GIG41948.1"/>
    </source>
</evidence>